<comment type="caution">
    <text evidence="8">The sequence shown here is derived from an EMBL/GenBank/DDBJ whole genome shotgun (WGS) entry which is preliminary data.</text>
</comment>
<dbReference type="Proteomes" id="UP001055219">
    <property type="component" value="Unassembled WGS sequence"/>
</dbReference>
<comment type="subcellular location">
    <subcellularLocation>
        <location evidence="4">Nucleus</location>
    </subcellularLocation>
</comment>
<dbReference type="InterPro" id="IPR009057">
    <property type="entry name" value="Homeodomain-like_sf"/>
</dbReference>
<keyword evidence="1 4" id="KW-0238">DNA-binding</keyword>
<dbReference type="EMBL" id="JAGIXG020000094">
    <property type="protein sequence ID" value="KAI6777883.1"/>
    <property type="molecule type" value="Genomic_DNA"/>
</dbReference>
<evidence type="ECO:0000259" key="6">
    <source>
        <dbReference type="PROSITE" id="PS50071"/>
    </source>
</evidence>
<gene>
    <name evidence="8" type="ORF">J7T54_004155</name>
</gene>
<feature type="region of interest" description="Disordered" evidence="5">
    <location>
        <begin position="205"/>
        <end position="240"/>
    </location>
</feature>
<keyword evidence="9" id="KW-1185">Reference proteome</keyword>
<feature type="compositionally biased region" description="Polar residues" evidence="5">
    <location>
        <begin position="1"/>
        <end position="20"/>
    </location>
</feature>
<evidence type="ECO:0000256" key="1">
    <source>
        <dbReference type="ARBA" id="ARBA00023125"/>
    </source>
</evidence>
<reference evidence="8" key="1">
    <citation type="journal article" date="2021" name="J Fungi (Basel)">
        <title>Genomic and Metabolomic Analyses of the Marine Fungus Emericellopsis cladophorae: Insights into Saltwater Adaptability Mechanisms and Its Biosynthetic Potential.</title>
        <authorList>
            <person name="Goncalves M.F.M."/>
            <person name="Hilario S."/>
            <person name="Van de Peer Y."/>
            <person name="Esteves A.C."/>
            <person name="Alves A."/>
        </authorList>
    </citation>
    <scope>NUCLEOTIDE SEQUENCE</scope>
    <source>
        <strain evidence="8">MUM 19.33</strain>
    </source>
</reference>
<feature type="compositionally biased region" description="Low complexity" evidence="5">
    <location>
        <begin position="133"/>
        <end position="147"/>
    </location>
</feature>
<evidence type="ECO:0000256" key="3">
    <source>
        <dbReference type="ARBA" id="ARBA00023242"/>
    </source>
</evidence>
<dbReference type="RefSeq" id="XP_051358739.1">
    <property type="nucleotide sequence ID" value="XM_051510367.1"/>
</dbReference>
<dbReference type="GeneID" id="75830644"/>
<keyword evidence="2 4" id="KW-0371">Homeobox</keyword>
<feature type="domain" description="HTH CENPB-type" evidence="7">
    <location>
        <begin position="573"/>
        <end position="648"/>
    </location>
</feature>
<feature type="region of interest" description="Disordered" evidence="5">
    <location>
        <begin position="107"/>
        <end position="150"/>
    </location>
</feature>
<feature type="domain" description="Homeobox" evidence="6">
    <location>
        <begin position="144"/>
        <end position="207"/>
    </location>
</feature>
<dbReference type="Gene3D" id="1.10.10.60">
    <property type="entry name" value="Homeodomain-like"/>
    <property type="match status" value="2"/>
</dbReference>
<dbReference type="CDD" id="cd00086">
    <property type="entry name" value="homeodomain"/>
    <property type="match status" value="1"/>
</dbReference>
<reference evidence="8" key="2">
    <citation type="submission" date="2022-07" db="EMBL/GenBank/DDBJ databases">
        <authorList>
            <person name="Goncalves M.F.M."/>
            <person name="Hilario S."/>
            <person name="Van De Peer Y."/>
            <person name="Esteves A.C."/>
            <person name="Alves A."/>
        </authorList>
    </citation>
    <scope>NUCLEOTIDE SEQUENCE</scope>
    <source>
        <strain evidence="8">MUM 19.33</strain>
    </source>
</reference>
<sequence>MGRFSSATSHTKLSTYQPATQDPMAFRDQDPFNMLEFDPTAFDPTALDLTQAEFPSTNHAADDQDFAFDQPFSGAMQHGFDGTLPFFDPTLSLDAFSAIQNQLPWPDNTMLDMSSQSATPGSLRTDSRPETPGLPAAHASSSSALPPKVGTRFSRESLKILRNWLSTHSRHPFPTDEERDILERQTGLNKTQILNWLANARRRGKVPEYKTASPRTESPGGKEIPNRRRAGTPAPTSRTPFMNPLERWSCVFCGELDPGIEHMQNHNYTICQGRPLDERTFHRKDHLGQHLRLVHNLKPAQLVRQLSEWKMESPDVRSTCGFCGLEMTTFAARADHLAEHFKMGTTMANWKGDWGLDPHILSRLENAMAPYLIALERNSPYPFSACNAPLESPINAYELIKLELMNFIDICYDKTGRIPSPAELQSDACRIIFAAEVPSYHGDECSSWLRDLILSADDIVQKAKLSPLRSAKESRLTFLHIIGKKSPFESCPLEAQLLDFVQSQPPESLTESRVHRQAVDILRKMESASSSPSDIATTWLLELARSSKSWLKRFQLRAGVNLSETAQFEVTPTPIDQVLQNYEQLESKLAERVELLRQHGIEPDDTALRQQALKIIDEFDNAEWRTLAASNHGWLARFKRRHLPWADSYGFYARISGTANQVSSHNDQTMSDGNKSPHRPGLIKMKIGEYYLNDPNFDKWVARELARWVAATMSPNNPNQHVPTDEELKHQARWIMYEDFNTTMADSDEWLQRFKRDAKILHDQGPGLLTELQNV</sequence>
<dbReference type="PROSITE" id="PS50071">
    <property type="entry name" value="HOMEOBOX_2"/>
    <property type="match status" value="1"/>
</dbReference>
<dbReference type="PANTHER" id="PTHR11850">
    <property type="entry name" value="HOMEOBOX PROTEIN TRANSCRIPTION FACTORS"/>
    <property type="match status" value="1"/>
</dbReference>
<dbReference type="InterPro" id="IPR050224">
    <property type="entry name" value="TALE_homeobox"/>
</dbReference>
<evidence type="ECO:0000259" key="7">
    <source>
        <dbReference type="PROSITE" id="PS51253"/>
    </source>
</evidence>
<feature type="compositionally biased region" description="Polar residues" evidence="5">
    <location>
        <begin position="111"/>
        <end position="124"/>
    </location>
</feature>
<proteinExistence type="predicted"/>
<dbReference type="SMART" id="SM00389">
    <property type="entry name" value="HOX"/>
    <property type="match status" value="1"/>
</dbReference>
<feature type="region of interest" description="Disordered" evidence="5">
    <location>
        <begin position="1"/>
        <end position="24"/>
    </location>
</feature>
<evidence type="ECO:0000313" key="8">
    <source>
        <dbReference type="EMBL" id="KAI6777883.1"/>
    </source>
</evidence>
<dbReference type="Pfam" id="PF03221">
    <property type="entry name" value="HTH_Tnp_Tc5"/>
    <property type="match status" value="1"/>
</dbReference>
<dbReference type="InterPro" id="IPR008422">
    <property type="entry name" value="KN_HD"/>
</dbReference>
<evidence type="ECO:0000256" key="4">
    <source>
        <dbReference type="PROSITE-ProRule" id="PRU00108"/>
    </source>
</evidence>
<dbReference type="GO" id="GO:0005634">
    <property type="term" value="C:nucleus"/>
    <property type="evidence" value="ECO:0007669"/>
    <property type="project" value="UniProtKB-SubCell"/>
</dbReference>
<dbReference type="OrthoDB" id="10056939at2759"/>
<evidence type="ECO:0000256" key="5">
    <source>
        <dbReference type="SAM" id="MobiDB-lite"/>
    </source>
</evidence>
<protein>
    <submittedName>
        <fullName evidence="8">Homeobox protein-like protein</fullName>
    </submittedName>
</protein>
<dbReference type="InterPro" id="IPR006600">
    <property type="entry name" value="HTH_CenpB_DNA-bd_dom"/>
</dbReference>
<name>A0A9P9XU69_9HYPO</name>
<dbReference type="InterPro" id="IPR001356">
    <property type="entry name" value="HD"/>
</dbReference>
<organism evidence="8 9">
    <name type="scientific">Emericellopsis cladophorae</name>
    <dbReference type="NCBI Taxonomy" id="2686198"/>
    <lineage>
        <taxon>Eukaryota</taxon>
        <taxon>Fungi</taxon>
        <taxon>Dikarya</taxon>
        <taxon>Ascomycota</taxon>
        <taxon>Pezizomycotina</taxon>
        <taxon>Sordariomycetes</taxon>
        <taxon>Hypocreomycetidae</taxon>
        <taxon>Hypocreales</taxon>
        <taxon>Bionectriaceae</taxon>
        <taxon>Emericellopsis</taxon>
    </lineage>
</organism>
<feature type="DNA-binding region" description="Homeobox" evidence="4">
    <location>
        <begin position="146"/>
        <end position="208"/>
    </location>
</feature>
<evidence type="ECO:0000313" key="9">
    <source>
        <dbReference type="Proteomes" id="UP001055219"/>
    </source>
</evidence>
<dbReference type="AlphaFoldDB" id="A0A9P9XU69"/>
<keyword evidence="3 4" id="KW-0539">Nucleus</keyword>
<dbReference type="GO" id="GO:0006355">
    <property type="term" value="P:regulation of DNA-templated transcription"/>
    <property type="evidence" value="ECO:0007669"/>
    <property type="project" value="InterPro"/>
</dbReference>
<dbReference type="GO" id="GO:0003677">
    <property type="term" value="F:DNA binding"/>
    <property type="evidence" value="ECO:0007669"/>
    <property type="project" value="UniProtKB-UniRule"/>
</dbReference>
<evidence type="ECO:0000256" key="2">
    <source>
        <dbReference type="ARBA" id="ARBA00023155"/>
    </source>
</evidence>
<dbReference type="PROSITE" id="PS51253">
    <property type="entry name" value="HTH_CENPB"/>
    <property type="match status" value="1"/>
</dbReference>
<accession>A0A9P9XU69</accession>
<dbReference type="SUPFAM" id="SSF46689">
    <property type="entry name" value="Homeodomain-like"/>
    <property type="match status" value="2"/>
</dbReference>
<dbReference type="Pfam" id="PF05920">
    <property type="entry name" value="Homeobox_KN"/>
    <property type="match status" value="1"/>
</dbReference>